<comment type="caution">
    <text evidence="1">The sequence shown here is derived from an EMBL/GenBank/DDBJ whole genome shotgun (WGS) entry which is preliminary data.</text>
</comment>
<dbReference type="EMBL" id="CM047740">
    <property type="protein sequence ID" value="KAJ0041081.1"/>
    <property type="molecule type" value="Genomic_DNA"/>
</dbReference>
<dbReference type="Proteomes" id="UP001163603">
    <property type="component" value="Chromosome 5"/>
</dbReference>
<evidence type="ECO:0000313" key="2">
    <source>
        <dbReference type="Proteomes" id="UP001163603"/>
    </source>
</evidence>
<sequence length="480" mass="53099">MVEIAMPTFTAIAFDRLIEPRESKSVDMPVPNSKPPFKSKPAPHPNSKLERRNSTPVVIGRKDNRPPITPALYTTPEPTPLPDSPTSFSPSPYIVNHKRRGPRLGKSFSQADVALCGKPEDEGKVIKNATKNAETMSVDPTNDASVSFTIPVPIEGERKSNVQSSPAKELVNGFHDGPTEKEHVNGVHDGEPGSTNRQLESSNRGLPSSSSINAFSGKIDVPKLIGFKSESNSECEDFFDPQESMSVASNTDGEDNTWAESSAKLATPKGEFYDAWEELSSEGGSQSFPRDIETELHEVRLSLLMELEKRKQAEEALNDVRSQWQGVREQLAHAGLTLPADPTVVGEDGQLNINLAEELCQKLHLARFVSESIGRGIAKAEMEAEMEAQIEAKNFEIARLWDRLHYYEAMNREMSQRNQEAVEMTRRNRQRRKRKQRWVWGSIAAAITLGTAALVWSYLPTGKESTSSDPGAPEHDDAAK</sequence>
<keyword evidence="2" id="KW-1185">Reference proteome</keyword>
<accession>A0ACC0YU00</accession>
<evidence type="ECO:0000313" key="1">
    <source>
        <dbReference type="EMBL" id="KAJ0041081.1"/>
    </source>
</evidence>
<reference evidence="2" key="1">
    <citation type="journal article" date="2023" name="G3 (Bethesda)">
        <title>Genome assembly and association tests identify interacting loci associated with vigor, precocity, and sex in interspecific pistachio rootstocks.</title>
        <authorList>
            <person name="Palmer W."/>
            <person name="Jacygrad E."/>
            <person name="Sagayaradj S."/>
            <person name="Cavanaugh K."/>
            <person name="Han R."/>
            <person name="Bertier L."/>
            <person name="Beede B."/>
            <person name="Kafkas S."/>
            <person name="Golino D."/>
            <person name="Preece J."/>
            <person name="Michelmore R."/>
        </authorList>
    </citation>
    <scope>NUCLEOTIDE SEQUENCE [LARGE SCALE GENOMIC DNA]</scope>
</reference>
<name>A0ACC0YU00_9ROSI</name>
<gene>
    <name evidence="1" type="ORF">Pint_28328</name>
</gene>
<proteinExistence type="predicted"/>
<organism evidence="1 2">
    <name type="scientific">Pistacia integerrima</name>
    <dbReference type="NCBI Taxonomy" id="434235"/>
    <lineage>
        <taxon>Eukaryota</taxon>
        <taxon>Viridiplantae</taxon>
        <taxon>Streptophyta</taxon>
        <taxon>Embryophyta</taxon>
        <taxon>Tracheophyta</taxon>
        <taxon>Spermatophyta</taxon>
        <taxon>Magnoliopsida</taxon>
        <taxon>eudicotyledons</taxon>
        <taxon>Gunneridae</taxon>
        <taxon>Pentapetalae</taxon>
        <taxon>rosids</taxon>
        <taxon>malvids</taxon>
        <taxon>Sapindales</taxon>
        <taxon>Anacardiaceae</taxon>
        <taxon>Pistacia</taxon>
    </lineage>
</organism>
<protein>
    <submittedName>
        <fullName evidence="1">Uncharacterized protein</fullName>
    </submittedName>
</protein>